<dbReference type="RefSeq" id="XP_011777028.1">
    <property type="nucleotide sequence ID" value="XM_011778726.1"/>
</dbReference>
<dbReference type="EMBL" id="FN554972">
    <property type="protein sequence ID" value="CBH14762.1"/>
    <property type="molecule type" value="Genomic_DNA"/>
</dbReference>
<proteinExistence type="predicted"/>
<protein>
    <submittedName>
        <fullName evidence="1">Uncharacterized protein</fullName>
    </submittedName>
</protein>
<organism evidence="1 2">
    <name type="scientific">Trypanosoma brucei gambiense (strain MHOM/CI/86/DAL972)</name>
    <dbReference type="NCBI Taxonomy" id="679716"/>
    <lineage>
        <taxon>Eukaryota</taxon>
        <taxon>Discoba</taxon>
        <taxon>Euglenozoa</taxon>
        <taxon>Kinetoplastea</taxon>
        <taxon>Metakinetoplastina</taxon>
        <taxon>Trypanosomatida</taxon>
        <taxon>Trypanosomatidae</taxon>
        <taxon>Trypanosoma</taxon>
    </lineage>
</organism>
<sequence length="105" mass="12394">MPNRLFFFIFCSFFLKKGRKRKYCNSFSIKGLYYSPRMAVKVIFVKLRRSILCAAASLLVFPDFRCATNGEYVINIYIISLNMWIAHFCDILTLLLLPSRFLMRT</sequence>
<reference evidence="2" key="1">
    <citation type="journal article" date="2010" name="PLoS Negl. Trop. Dis.">
        <title>The genome sequence of Trypanosoma brucei gambiense, causative agent of chronic human african trypanosomiasis.</title>
        <authorList>
            <person name="Jackson A.P."/>
            <person name="Sanders M."/>
            <person name="Berry A."/>
            <person name="McQuillan J."/>
            <person name="Aslett M.A."/>
            <person name="Quail M.A."/>
            <person name="Chukualim B."/>
            <person name="Capewell P."/>
            <person name="MacLeod A."/>
            <person name="Melville S.E."/>
            <person name="Gibson W."/>
            <person name="Barry J.D."/>
            <person name="Berriman M."/>
            <person name="Hertz-Fowler C."/>
        </authorList>
    </citation>
    <scope>NUCLEOTIDE SEQUENCE [LARGE SCALE GENOMIC DNA]</scope>
    <source>
        <strain evidence="2">MHOM/CI/86/DAL972</strain>
    </source>
</reference>
<name>C9ZZB3_TRYB9</name>
<gene>
    <name evidence="1" type="ORF">TbgDal_IX8380</name>
</gene>
<dbReference type="AlphaFoldDB" id="C9ZZB3"/>
<dbReference type="Proteomes" id="UP000002316">
    <property type="component" value="Chromosome 9"/>
</dbReference>
<dbReference type="KEGG" id="tbg:TbgDal_IX8380"/>
<dbReference type="GeneID" id="23860895"/>
<evidence type="ECO:0000313" key="1">
    <source>
        <dbReference type="EMBL" id="CBH14762.1"/>
    </source>
</evidence>
<evidence type="ECO:0000313" key="2">
    <source>
        <dbReference type="Proteomes" id="UP000002316"/>
    </source>
</evidence>
<accession>C9ZZB3</accession>